<organism evidence="2 3">
    <name type="scientific">Hyphomonas polymorpha PS728</name>
    <dbReference type="NCBI Taxonomy" id="1280954"/>
    <lineage>
        <taxon>Bacteria</taxon>
        <taxon>Pseudomonadati</taxon>
        <taxon>Pseudomonadota</taxon>
        <taxon>Alphaproteobacteria</taxon>
        <taxon>Hyphomonadales</taxon>
        <taxon>Hyphomonadaceae</taxon>
        <taxon>Hyphomonas</taxon>
    </lineage>
</organism>
<sequence>MMRFILTLVFAAAMFVQAAFAQLETSPLGIKSGDETHAFTVEMAVTPEEIQQGLMFRQELAPDAGMLFDFGMTRQASMWMKNTLIPLDMLFILEDGRVIAIARNAQPGSLRSIGPGVPVRAVLEIPGGRAKELGIEPGDTIVHPLFGNTGG</sequence>
<accession>A0A062VHZ8</accession>
<dbReference type="Proteomes" id="UP000027100">
    <property type="component" value="Unassembled WGS sequence"/>
</dbReference>
<dbReference type="InterPro" id="IPR003795">
    <property type="entry name" value="DUF192"/>
</dbReference>
<proteinExistence type="predicted"/>
<dbReference type="AlphaFoldDB" id="A0A062VHZ8"/>
<evidence type="ECO:0000313" key="3">
    <source>
        <dbReference type="Proteomes" id="UP000027100"/>
    </source>
</evidence>
<keyword evidence="1" id="KW-0732">Signal</keyword>
<dbReference type="EMBL" id="ARYM01000006">
    <property type="protein sequence ID" value="KCZ99171.1"/>
    <property type="molecule type" value="Genomic_DNA"/>
</dbReference>
<evidence type="ECO:0000313" key="2">
    <source>
        <dbReference type="EMBL" id="KCZ99171.1"/>
    </source>
</evidence>
<evidence type="ECO:0000256" key="1">
    <source>
        <dbReference type="SAM" id="SignalP"/>
    </source>
</evidence>
<evidence type="ECO:0008006" key="4">
    <source>
        <dbReference type="Google" id="ProtNLM"/>
    </source>
</evidence>
<reference evidence="2 3" key="1">
    <citation type="journal article" date="2014" name="Antonie Van Leeuwenhoek">
        <title>Hyphomonas beringensis sp. nov. and Hyphomonas chukchiensis sp. nov., isolated from surface seawater of the Bering Sea and Chukchi Sea.</title>
        <authorList>
            <person name="Li C."/>
            <person name="Lai Q."/>
            <person name="Li G."/>
            <person name="Dong C."/>
            <person name="Wang J."/>
            <person name="Liao Y."/>
            <person name="Shao Z."/>
        </authorList>
    </citation>
    <scope>NUCLEOTIDE SEQUENCE [LARGE SCALE GENOMIC DNA]</scope>
    <source>
        <strain evidence="2 3">PS728</strain>
    </source>
</reference>
<dbReference type="Pfam" id="PF02643">
    <property type="entry name" value="DUF192"/>
    <property type="match status" value="1"/>
</dbReference>
<dbReference type="eggNOG" id="COG1430">
    <property type="taxonomic scope" value="Bacteria"/>
</dbReference>
<dbReference type="PANTHER" id="PTHR37953">
    <property type="entry name" value="UPF0127 PROTEIN MJ1496"/>
    <property type="match status" value="1"/>
</dbReference>
<protein>
    <recommendedName>
        <fullName evidence="4">DUF192 domain-containing protein</fullName>
    </recommendedName>
</protein>
<dbReference type="InterPro" id="IPR038695">
    <property type="entry name" value="Saro_0823-like_sf"/>
</dbReference>
<keyword evidence="3" id="KW-1185">Reference proteome</keyword>
<dbReference type="Gene3D" id="2.60.120.1140">
    <property type="entry name" value="Protein of unknown function DUF192"/>
    <property type="match status" value="1"/>
</dbReference>
<feature type="signal peptide" evidence="1">
    <location>
        <begin position="1"/>
        <end position="21"/>
    </location>
</feature>
<gene>
    <name evidence="2" type="ORF">HPO_06368</name>
</gene>
<comment type="caution">
    <text evidence="2">The sequence shown here is derived from an EMBL/GenBank/DDBJ whole genome shotgun (WGS) entry which is preliminary data.</text>
</comment>
<feature type="chain" id="PRO_5001619779" description="DUF192 domain-containing protein" evidence="1">
    <location>
        <begin position="22"/>
        <end position="151"/>
    </location>
</feature>
<name>A0A062VHZ8_9PROT</name>
<dbReference type="RefSeq" id="WP_241767874.1">
    <property type="nucleotide sequence ID" value="NZ_ARYM01000006.1"/>
</dbReference>
<dbReference type="PANTHER" id="PTHR37953:SF1">
    <property type="entry name" value="UPF0127 PROTEIN MJ1496"/>
    <property type="match status" value="1"/>
</dbReference>
<dbReference type="PATRIC" id="fig|1280954.3.peg.1292"/>
<dbReference type="STRING" id="1280954.HPO_06368"/>